<dbReference type="EMBL" id="AJWZ01011358">
    <property type="protein sequence ID" value="EKC45550.1"/>
    <property type="molecule type" value="Genomic_DNA"/>
</dbReference>
<reference evidence="1" key="1">
    <citation type="journal article" date="2013" name="Environ. Microbiol.">
        <title>Microbiota from the distal guts of lean and obese adolescents exhibit partial functional redundancy besides clear differences in community structure.</title>
        <authorList>
            <person name="Ferrer M."/>
            <person name="Ruiz A."/>
            <person name="Lanza F."/>
            <person name="Haange S.B."/>
            <person name="Oberbach A."/>
            <person name="Till H."/>
            <person name="Bargiela R."/>
            <person name="Campoy C."/>
            <person name="Segura M.T."/>
            <person name="Richter M."/>
            <person name="von Bergen M."/>
            <person name="Seifert J."/>
            <person name="Suarez A."/>
        </authorList>
    </citation>
    <scope>NUCLEOTIDE SEQUENCE</scope>
</reference>
<sequence length="140" mass="16815">MNFNIRMGIPEMQELWLDLQEKYRSGNIKKKEEQLYKKWGKALKLLSADPGYPSLQTHEIEPLSRRYGMKVRQSYLENKTSGAMRMYWVYGPDQKDNTIIGLEPHPEDKKNRTHTTEFHCRICRTKLNMEQKYKQLVYEK</sequence>
<comment type="caution">
    <text evidence="1">The sequence shown here is derived from an EMBL/GenBank/DDBJ whole genome shotgun (WGS) entry which is preliminary data.</text>
</comment>
<protein>
    <submittedName>
        <fullName evidence="1">Uncharacterized protein</fullName>
    </submittedName>
</protein>
<organism evidence="1">
    <name type="scientific">human gut metagenome</name>
    <dbReference type="NCBI Taxonomy" id="408170"/>
    <lineage>
        <taxon>unclassified sequences</taxon>
        <taxon>metagenomes</taxon>
        <taxon>organismal metagenomes</taxon>
    </lineage>
</organism>
<evidence type="ECO:0000313" key="1">
    <source>
        <dbReference type="EMBL" id="EKC45550.1"/>
    </source>
</evidence>
<accession>K1RVI5</accession>
<name>K1RVI5_9ZZZZ</name>
<gene>
    <name evidence="1" type="ORF">OBE_16806</name>
</gene>
<dbReference type="AlphaFoldDB" id="K1RVI5"/>
<proteinExistence type="predicted"/>